<protein>
    <recommendedName>
        <fullName evidence="5">Outer membrane protein beta-barrel domain-containing protein</fullName>
    </recommendedName>
</protein>
<dbReference type="SUPFAM" id="SSF49464">
    <property type="entry name" value="Carboxypeptidase regulatory domain-like"/>
    <property type="match status" value="1"/>
</dbReference>
<dbReference type="Gene3D" id="2.40.170.20">
    <property type="entry name" value="TonB-dependent receptor, beta-barrel domain"/>
    <property type="match status" value="1"/>
</dbReference>
<reference evidence="6 7" key="1">
    <citation type="submission" date="2016-07" db="EMBL/GenBank/DDBJ databases">
        <title>Genomic analysis of zinc-resistant bacterium Mucilaginibacter pedocola TBZ30.</title>
        <authorList>
            <person name="Huang J."/>
            <person name="Tang J."/>
        </authorList>
    </citation>
    <scope>NUCLEOTIDE SEQUENCE [LARGE SCALE GENOMIC DNA]</scope>
    <source>
        <strain evidence="6 7">TBZ30</strain>
    </source>
</reference>
<organism evidence="6 7">
    <name type="scientific">Mucilaginibacter pedocola</name>
    <dbReference type="NCBI Taxonomy" id="1792845"/>
    <lineage>
        <taxon>Bacteria</taxon>
        <taxon>Pseudomonadati</taxon>
        <taxon>Bacteroidota</taxon>
        <taxon>Sphingobacteriia</taxon>
        <taxon>Sphingobacteriales</taxon>
        <taxon>Sphingobacteriaceae</taxon>
        <taxon>Mucilaginibacter</taxon>
    </lineage>
</organism>
<dbReference type="STRING" id="1792845.BC343_18685"/>
<evidence type="ECO:0000256" key="2">
    <source>
        <dbReference type="ARBA" id="ARBA00023136"/>
    </source>
</evidence>
<dbReference type="Pfam" id="PF14905">
    <property type="entry name" value="OMP_b-brl_3"/>
    <property type="match status" value="1"/>
</dbReference>
<evidence type="ECO:0000259" key="5">
    <source>
        <dbReference type="Pfam" id="PF14905"/>
    </source>
</evidence>
<evidence type="ECO:0000256" key="3">
    <source>
        <dbReference type="ARBA" id="ARBA00023237"/>
    </source>
</evidence>
<keyword evidence="2" id="KW-0472">Membrane</keyword>
<dbReference type="SUPFAM" id="SSF56935">
    <property type="entry name" value="Porins"/>
    <property type="match status" value="1"/>
</dbReference>
<feature type="domain" description="Outer membrane protein beta-barrel" evidence="5">
    <location>
        <begin position="379"/>
        <end position="769"/>
    </location>
</feature>
<evidence type="ECO:0000256" key="4">
    <source>
        <dbReference type="SAM" id="SignalP"/>
    </source>
</evidence>
<dbReference type="InterPro" id="IPR037066">
    <property type="entry name" value="Plug_dom_sf"/>
</dbReference>
<dbReference type="AlphaFoldDB" id="A0A1S9P686"/>
<keyword evidence="4" id="KW-0732">Signal</keyword>
<name>A0A1S9P686_9SPHI</name>
<comment type="subcellular location">
    <subcellularLocation>
        <location evidence="1">Cell outer membrane</location>
    </subcellularLocation>
</comment>
<sequence length="796" mass="88097">MRILLLAAFAVLLTFTSSAQTNQPAISIKGIVIDSAVNKPLSYVTVALTDPATNAPVRSSLSKDDGSFEFINLPAKGYKLSLISVGYKTKAIDLKNGATVNLGKLLMAPSSAQLKEVSIVAAKPLMKQEVDRLSYDVQADPESKTLTALDMIRKVPLLSVDGNDAIKLRGSGNYKILLNGKESAIMARNPSDILKAMPGANIVKIEVITTPPAKYDAEGLAGIINIITKKNADQGYNIGINANYNSTFGGRANANFTVKQGKFGLSGFTGTGSRPERTTAYYNQTDFLKESSSIIQNGTRFNGGTNNYVSTELSFEADTLNLFTGSFNYYKNTNRTGSDQLTQQTDKGVETDFNSINRGNGNFEGKDFGINYQLGFKGNKEQLLTASYKFSDNRSNTRNMVTPGNATDYRQFNSSGAKEHTTQLDYIQPFKVITLEAGGKLIARNNFSDFHTDLYDIPSQTYIPDASQDNVFDYHQDVYSLYNSYTLKFSKWTAKGGVRYERTNIDANFSSTHTNLDQNFTNVVPSVSIQRSLKSSSLTFGFTQRIQRPGIFQLNPFVDKSNPNYINTGNPALRPAVNNNFELSYGNFAKGSLNISASYSFANNTIQQLASVNSTVTTTTYANVGKNKQLGLDLNTNYPITPKWNLNINAEILRVWLEGFYSNQLFKNRGYQGHVFTNSSYKFDNGYRVGVNVGFDSRYVLLQGTDNYYLGYGANASKELFNKRANIFVYTNGPFKQFIKLDFTTRTQDFIASSYNYQLFRAFGIGFNYKFGKLNSQLKKNQRGINNDDTSGGGRN</sequence>
<keyword evidence="3" id="KW-0998">Cell outer membrane</keyword>
<evidence type="ECO:0000256" key="1">
    <source>
        <dbReference type="ARBA" id="ARBA00004442"/>
    </source>
</evidence>
<dbReference type="RefSeq" id="WP_078351431.1">
    <property type="nucleotide sequence ID" value="NZ_MBTF01000039.1"/>
</dbReference>
<evidence type="ECO:0000313" key="6">
    <source>
        <dbReference type="EMBL" id="OOQ56473.1"/>
    </source>
</evidence>
<feature type="signal peptide" evidence="4">
    <location>
        <begin position="1"/>
        <end position="19"/>
    </location>
</feature>
<gene>
    <name evidence="6" type="ORF">BC343_18685</name>
</gene>
<accession>A0A1S9P686</accession>
<feature type="chain" id="PRO_5012729864" description="Outer membrane protein beta-barrel domain-containing protein" evidence="4">
    <location>
        <begin position="20"/>
        <end position="796"/>
    </location>
</feature>
<dbReference type="InterPro" id="IPR008969">
    <property type="entry name" value="CarboxyPept-like_regulatory"/>
</dbReference>
<evidence type="ECO:0000313" key="7">
    <source>
        <dbReference type="Proteomes" id="UP000189739"/>
    </source>
</evidence>
<keyword evidence="7" id="KW-1185">Reference proteome</keyword>
<proteinExistence type="predicted"/>
<dbReference type="InterPro" id="IPR036942">
    <property type="entry name" value="Beta-barrel_TonB_sf"/>
</dbReference>
<dbReference type="InterPro" id="IPR041700">
    <property type="entry name" value="OMP_b-brl_3"/>
</dbReference>
<dbReference type="Pfam" id="PF13620">
    <property type="entry name" value="CarboxypepD_reg"/>
    <property type="match status" value="1"/>
</dbReference>
<dbReference type="Gene3D" id="2.60.40.1120">
    <property type="entry name" value="Carboxypeptidase-like, regulatory domain"/>
    <property type="match status" value="1"/>
</dbReference>
<dbReference type="OrthoDB" id="606851at2"/>
<dbReference type="EMBL" id="MBTF01000039">
    <property type="protein sequence ID" value="OOQ56473.1"/>
    <property type="molecule type" value="Genomic_DNA"/>
</dbReference>
<dbReference type="Gene3D" id="2.170.130.10">
    <property type="entry name" value="TonB-dependent receptor, plug domain"/>
    <property type="match status" value="1"/>
</dbReference>
<dbReference type="GO" id="GO:0009279">
    <property type="term" value="C:cell outer membrane"/>
    <property type="evidence" value="ECO:0007669"/>
    <property type="project" value="UniProtKB-SubCell"/>
</dbReference>
<comment type="caution">
    <text evidence="6">The sequence shown here is derived from an EMBL/GenBank/DDBJ whole genome shotgun (WGS) entry which is preliminary data.</text>
</comment>
<dbReference type="Proteomes" id="UP000189739">
    <property type="component" value="Unassembled WGS sequence"/>
</dbReference>